<dbReference type="GO" id="GO:0020037">
    <property type="term" value="F:heme binding"/>
    <property type="evidence" value="ECO:0007669"/>
    <property type="project" value="InterPro"/>
</dbReference>
<comment type="caution">
    <text evidence="6">The sequence shown here is derived from an EMBL/GenBank/DDBJ whole genome shotgun (WGS) entry which is preliminary data.</text>
</comment>
<evidence type="ECO:0000313" key="6">
    <source>
        <dbReference type="EMBL" id="CAI2386469.1"/>
    </source>
</evidence>
<evidence type="ECO:0000256" key="4">
    <source>
        <dbReference type="RuleBase" id="RU000461"/>
    </source>
</evidence>
<dbReference type="PROSITE" id="PS00086">
    <property type="entry name" value="CYTOCHROME_P450"/>
    <property type="match status" value="1"/>
</dbReference>
<dbReference type="Pfam" id="PF00067">
    <property type="entry name" value="p450"/>
    <property type="match status" value="1"/>
</dbReference>
<keyword evidence="5" id="KW-0812">Transmembrane</keyword>
<dbReference type="Gene3D" id="1.10.630.10">
    <property type="entry name" value="Cytochrome P450"/>
    <property type="match status" value="1"/>
</dbReference>
<sequence>MKVLGTALLAFGIYLGYFIVIKPYLWRKKYQKYSNVLVGDKFIPVVGDSIKELNSIKANKVHYAHYEEDAHITKKYDLMAKLEGSVPVILVLSSRATQEFLQLQKRSLIDRYNTYRGLQVMLGKSITPRATTPDVVQRRKNMTQWLGLNASSQFISRMIQLCRETQKAISKQNQDVDIMHHCNIWTFNVLTQIIFGEDSSKVINNFYPYINSDGSVEEINLREMLIRVAKVYLDQHFSPFTNMFPILSKYKFINPYKRDYKNLQTFEKAIHHIMTTSKDTSSVGSKFFANKECTDEEKVGDIILILVGGAETTAHAIVSSLYLLQKNPEALQKLKDELTNNGLTRNEDFEKNCTLENIQNCTYLNCVIKETLRRENPASVTFEYKVKQDIQICGVPIQKNEDIRLDIMASKFDDDKWLNPHNFAPERHDPESEFYQNAKKLGKVADAYTMRPFSLGNRNCPGQSLAILELKVFLAYFVTHINWEFSQEDLQHEGIGFAMGTQFEAKIKVSSKREILVKSCYIQKYP</sequence>
<keyword evidence="4" id="KW-0503">Monooxygenase</keyword>
<evidence type="ECO:0000256" key="2">
    <source>
        <dbReference type="ARBA" id="ARBA00010617"/>
    </source>
</evidence>
<feature type="binding site" description="axial binding residue" evidence="3">
    <location>
        <position position="460"/>
    </location>
    <ligand>
        <name>heme</name>
        <dbReference type="ChEBI" id="CHEBI:30413"/>
    </ligand>
    <ligandPart>
        <name>Fe</name>
        <dbReference type="ChEBI" id="CHEBI:18248"/>
    </ligandPart>
</feature>
<keyword evidence="3 4" id="KW-0408">Iron</keyword>
<dbReference type="EMBL" id="CAMPGE010028979">
    <property type="protein sequence ID" value="CAI2386469.1"/>
    <property type="molecule type" value="Genomic_DNA"/>
</dbReference>
<evidence type="ECO:0000256" key="1">
    <source>
        <dbReference type="ARBA" id="ARBA00001971"/>
    </source>
</evidence>
<dbReference type="GO" id="GO:0005506">
    <property type="term" value="F:iron ion binding"/>
    <property type="evidence" value="ECO:0007669"/>
    <property type="project" value="InterPro"/>
</dbReference>
<dbReference type="PANTHER" id="PTHR24305:SF166">
    <property type="entry name" value="CYTOCHROME P450 12A4, MITOCHONDRIAL-RELATED"/>
    <property type="match status" value="1"/>
</dbReference>
<dbReference type="SUPFAM" id="SSF48264">
    <property type="entry name" value="Cytochrome P450"/>
    <property type="match status" value="1"/>
</dbReference>
<gene>
    <name evidence="6" type="ORF">ECRASSUSDP1_LOCUS28088</name>
</gene>
<evidence type="ECO:0000313" key="7">
    <source>
        <dbReference type="Proteomes" id="UP001295684"/>
    </source>
</evidence>
<accession>A0AAD1Y870</accession>
<organism evidence="6 7">
    <name type="scientific">Euplotes crassus</name>
    <dbReference type="NCBI Taxonomy" id="5936"/>
    <lineage>
        <taxon>Eukaryota</taxon>
        <taxon>Sar</taxon>
        <taxon>Alveolata</taxon>
        <taxon>Ciliophora</taxon>
        <taxon>Intramacronucleata</taxon>
        <taxon>Spirotrichea</taxon>
        <taxon>Hypotrichia</taxon>
        <taxon>Euplotida</taxon>
        <taxon>Euplotidae</taxon>
        <taxon>Moneuplotes</taxon>
    </lineage>
</organism>
<dbReference type="GO" id="GO:0004497">
    <property type="term" value="F:monooxygenase activity"/>
    <property type="evidence" value="ECO:0007669"/>
    <property type="project" value="UniProtKB-KW"/>
</dbReference>
<dbReference type="PANTHER" id="PTHR24305">
    <property type="entry name" value="CYTOCHROME P450"/>
    <property type="match status" value="1"/>
</dbReference>
<feature type="transmembrane region" description="Helical" evidence="5">
    <location>
        <begin position="6"/>
        <end position="25"/>
    </location>
</feature>
<keyword evidence="7" id="KW-1185">Reference proteome</keyword>
<dbReference type="GO" id="GO:0016705">
    <property type="term" value="F:oxidoreductase activity, acting on paired donors, with incorporation or reduction of molecular oxygen"/>
    <property type="evidence" value="ECO:0007669"/>
    <property type="project" value="InterPro"/>
</dbReference>
<keyword evidence="3 4" id="KW-0479">Metal-binding</keyword>
<dbReference type="PRINTS" id="PR00463">
    <property type="entry name" value="EP450I"/>
</dbReference>
<comment type="similarity">
    <text evidence="2 4">Belongs to the cytochrome P450 family.</text>
</comment>
<evidence type="ECO:0008006" key="8">
    <source>
        <dbReference type="Google" id="ProtNLM"/>
    </source>
</evidence>
<dbReference type="AlphaFoldDB" id="A0AAD1Y870"/>
<dbReference type="InterPro" id="IPR017972">
    <property type="entry name" value="Cyt_P450_CS"/>
</dbReference>
<dbReference type="Proteomes" id="UP001295684">
    <property type="component" value="Unassembled WGS sequence"/>
</dbReference>
<name>A0AAD1Y870_EUPCR</name>
<dbReference type="PRINTS" id="PR00385">
    <property type="entry name" value="P450"/>
</dbReference>
<keyword evidence="5" id="KW-1133">Transmembrane helix</keyword>
<dbReference type="InterPro" id="IPR001128">
    <property type="entry name" value="Cyt_P450"/>
</dbReference>
<dbReference type="InterPro" id="IPR050121">
    <property type="entry name" value="Cytochrome_P450_monoxygenase"/>
</dbReference>
<keyword evidence="4" id="KW-0560">Oxidoreductase</keyword>
<keyword evidence="3 4" id="KW-0349">Heme</keyword>
<dbReference type="InterPro" id="IPR002401">
    <property type="entry name" value="Cyt_P450_E_grp-I"/>
</dbReference>
<reference evidence="6" key="1">
    <citation type="submission" date="2023-07" db="EMBL/GenBank/DDBJ databases">
        <authorList>
            <consortium name="AG Swart"/>
            <person name="Singh M."/>
            <person name="Singh A."/>
            <person name="Seah K."/>
            <person name="Emmerich C."/>
        </authorList>
    </citation>
    <scope>NUCLEOTIDE SEQUENCE</scope>
    <source>
        <strain evidence="6">DP1</strain>
    </source>
</reference>
<keyword evidence="5" id="KW-0472">Membrane</keyword>
<protein>
    <recommendedName>
        <fullName evidence="8">Cytochrome P450</fullName>
    </recommendedName>
</protein>
<proteinExistence type="inferred from homology"/>
<dbReference type="InterPro" id="IPR036396">
    <property type="entry name" value="Cyt_P450_sf"/>
</dbReference>
<evidence type="ECO:0000256" key="5">
    <source>
        <dbReference type="SAM" id="Phobius"/>
    </source>
</evidence>
<comment type="cofactor">
    <cofactor evidence="1 3">
        <name>heme</name>
        <dbReference type="ChEBI" id="CHEBI:30413"/>
    </cofactor>
</comment>
<dbReference type="CDD" id="cd00302">
    <property type="entry name" value="cytochrome_P450"/>
    <property type="match status" value="1"/>
</dbReference>
<evidence type="ECO:0000256" key="3">
    <source>
        <dbReference type="PIRSR" id="PIRSR602401-1"/>
    </source>
</evidence>